<comment type="caution">
    <text evidence="3">The sequence shown here is derived from an EMBL/GenBank/DDBJ whole genome shotgun (WGS) entry which is preliminary data.</text>
</comment>
<feature type="region of interest" description="Disordered" evidence="2">
    <location>
        <begin position="370"/>
        <end position="408"/>
    </location>
</feature>
<evidence type="ECO:0000256" key="1">
    <source>
        <dbReference type="SAM" id="Coils"/>
    </source>
</evidence>
<feature type="compositionally biased region" description="Low complexity" evidence="2">
    <location>
        <begin position="397"/>
        <end position="408"/>
    </location>
</feature>
<dbReference type="PANTHER" id="PTHR31099">
    <property type="entry name" value="OS06G0165300 PROTEIN"/>
    <property type="match status" value="1"/>
</dbReference>
<dbReference type="Proteomes" id="UP000215914">
    <property type="component" value="Unassembled WGS sequence"/>
</dbReference>
<evidence type="ECO:0000313" key="3">
    <source>
        <dbReference type="EMBL" id="KAF5815807.1"/>
    </source>
</evidence>
<protein>
    <recommendedName>
        <fullName evidence="5">Transposase (Putative), gypsy type</fullName>
    </recommendedName>
</protein>
<feature type="region of interest" description="Disordered" evidence="2">
    <location>
        <begin position="1"/>
        <end position="35"/>
    </location>
</feature>
<feature type="region of interest" description="Disordered" evidence="2">
    <location>
        <begin position="427"/>
        <end position="541"/>
    </location>
</feature>
<dbReference type="EMBL" id="MNCJ02000318">
    <property type="protein sequence ID" value="KAF5815807.1"/>
    <property type="molecule type" value="Genomic_DNA"/>
</dbReference>
<keyword evidence="1" id="KW-0175">Coiled coil</keyword>
<keyword evidence="4" id="KW-1185">Reference proteome</keyword>
<organism evidence="3 4">
    <name type="scientific">Helianthus annuus</name>
    <name type="common">Common sunflower</name>
    <dbReference type="NCBI Taxonomy" id="4232"/>
    <lineage>
        <taxon>Eukaryota</taxon>
        <taxon>Viridiplantae</taxon>
        <taxon>Streptophyta</taxon>
        <taxon>Embryophyta</taxon>
        <taxon>Tracheophyta</taxon>
        <taxon>Spermatophyta</taxon>
        <taxon>Magnoliopsida</taxon>
        <taxon>eudicotyledons</taxon>
        <taxon>Gunneridae</taxon>
        <taxon>Pentapetalae</taxon>
        <taxon>asterids</taxon>
        <taxon>campanulids</taxon>
        <taxon>Asterales</taxon>
        <taxon>Asteraceae</taxon>
        <taxon>Asteroideae</taxon>
        <taxon>Heliantheae alliance</taxon>
        <taxon>Heliantheae</taxon>
        <taxon>Helianthus</taxon>
    </lineage>
</organism>
<evidence type="ECO:0000313" key="4">
    <source>
        <dbReference type="Proteomes" id="UP000215914"/>
    </source>
</evidence>
<reference evidence="3" key="2">
    <citation type="submission" date="2020-06" db="EMBL/GenBank/DDBJ databases">
        <title>Helianthus annuus Genome sequencing and assembly Release 2.</title>
        <authorList>
            <person name="Gouzy J."/>
            <person name="Langlade N."/>
            <person name="Munos S."/>
        </authorList>
    </citation>
    <scope>NUCLEOTIDE SEQUENCE</scope>
    <source>
        <tissue evidence="3">Leaves</tissue>
    </source>
</reference>
<evidence type="ECO:0008006" key="5">
    <source>
        <dbReference type="Google" id="ProtNLM"/>
    </source>
</evidence>
<feature type="compositionally biased region" description="Basic and acidic residues" evidence="2">
    <location>
        <begin position="493"/>
        <end position="510"/>
    </location>
</feature>
<gene>
    <name evidence="3" type="ORF">HanXRQr2_Chr03g0127261</name>
</gene>
<dbReference type="PANTHER" id="PTHR31099:SF49">
    <property type="entry name" value="MYOSIN HEAVY CHAIN-LIKE PROTEIN"/>
    <property type="match status" value="1"/>
</dbReference>
<dbReference type="Gramene" id="mRNA:HanXRQr2_Chr03g0127261">
    <property type="protein sequence ID" value="mRNA:HanXRQr2_Chr03g0127261"/>
    <property type="gene ID" value="HanXRQr2_Chr03g0127261"/>
</dbReference>
<proteinExistence type="predicted"/>
<feature type="compositionally biased region" description="Acidic residues" evidence="2">
    <location>
        <begin position="22"/>
        <end position="31"/>
    </location>
</feature>
<dbReference type="AlphaFoldDB" id="A0A9K3JJ68"/>
<evidence type="ECO:0000256" key="2">
    <source>
        <dbReference type="SAM" id="MobiDB-lite"/>
    </source>
</evidence>
<feature type="compositionally biased region" description="Basic and acidic residues" evidence="2">
    <location>
        <begin position="455"/>
        <end position="470"/>
    </location>
</feature>
<accession>A0A9K3JJ68</accession>
<sequence>MAEPSNPHNVEGENPEQPVVSADEDEDDDVDVPGGGLPVLKWSKGGFKTLMATVQMAKDWNATYPQVGDTGADAPAGYITLWADFFNDGNLRLPVTVFVAEVLEYYHLHISQLSPFGMFRIRKIHIPCPWPAHYSGEFPAVLPVDGWKKRFFYVKACAVYASMSFRNVNVGVSDEDIPVASAKTVDWFSRLRPIELKKLDNDQLWILRMMLSRPDRKERPVLREQGGADAVGLWRMFEPDFKGQVELIAVELKKGFNLEILKNFRVPSKAVLEAPVPGDARGILADLGKFEKRVPKKTVEKKTVKKTVRGRGKGSVEGSAAPSSVFEAAGTYQSCSRGYTDYVVVSDTLEGLGVIGSGAAAGGTAVVPPVVGEKRGPEQKAAGGGEPKRRRLQTRRVAPAQKKPAVAAESRDAGYSFFDIPASPPHTAAAGAGVSKETVAPKEPTAPFVGPVRDPPLEKTVETTADRIFDTVDSSDNLISPDDGDGLNLRFSDAGKQKSDAEVRQQDAEPQKSPAGEKGSGSSAGGAGYDGPPIQPGESELEYYYRTYSRGDDISNDPAACREILGGLGTPFEVERARAAPRELRINQLSSMLVGTSIVANAILEDYKVLGRREEEAARMRAEAEKLVEVARAGAEQLEKDKAAFEQQKQTS</sequence>
<feature type="coiled-coil region" evidence="1">
    <location>
        <begin position="621"/>
        <end position="648"/>
    </location>
</feature>
<reference evidence="3" key="1">
    <citation type="journal article" date="2017" name="Nature">
        <title>The sunflower genome provides insights into oil metabolism, flowering and Asterid evolution.</title>
        <authorList>
            <person name="Badouin H."/>
            <person name="Gouzy J."/>
            <person name="Grassa C.J."/>
            <person name="Murat F."/>
            <person name="Staton S.E."/>
            <person name="Cottret L."/>
            <person name="Lelandais-Briere C."/>
            <person name="Owens G.L."/>
            <person name="Carrere S."/>
            <person name="Mayjonade B."/>
            <person name="Legrand L."/>
            <person name="Gill N."/>
            <person name="Kane N.C."/>
            <person name="Bowers J.E."/>
            <person name="Hubner S."/>
            <person name="Bellec A."/>
            <person name="Berard A."/>
            <person name="Berges H."/>
            <person name="Blanchet N."/>
            <person name="Boniface M.C."/>
            <person name="Brunel D."/>
            <person name="Catrice O."/>
            <person name="Chaidir N."/>
            <person name="Claudel C."/>
            <person name="Donnadieu C."/>
            <person name="Faraut T."/>
            <person name="Fievet G."/>
            <person name="Helmstetter N."/>
            <person name="King M."/>
            <person name="Knapp S.J."/>
            <person name="Lai Z."/>
            <person name="Le Paslier M.C."/>
            <person name="Lippi Y."/>
            <person name="Lorenzon L."/>
            <person name="Mandel J.R."/>
            <person name="Marage G."/>
            <person name="Marchand G."/>
            <person name="Marquand E."/>
            <person name="Bret-Mestries E."/>
            <person name="Morien E."/>
            <person name="Nambeesan S."/>
            <person name="Nguyen T."/>
            <person name="Pegot-Espagnet P."/>
            <person name="Pouilly N."/>
            <person name="Raftis F."/>
            <person name="Sallet E."/>
            <person name="Schiex T."/>
            <person name="Thomas J."/>
            <person name="Vandecasteele C."/>
            <person name="Vares D."/>
            <person name="Vear F."/>
            <person name="Vautrin S."/>
            <person name="Crespi M."/>
            <person name="Mangin B."/>
            <person name="Burke J.M."/>
            <person name="Salse J."/>
            <person name="Munos S."/>
            <person name="Vincourt P."/>
            <person name="Rieseberg L.H."/>
            <person name="Langlade N.B."/>
        </authorList>
    </citation>
    <scope>NUCLEOTIDE SEQUENCE</scope>
    <source>
        <tissue evidence="3">Leaves</tissue>
    </source>
</reference>
<feature type="compositionally biased region" description="Gly residues" evidence="2">
    <location>
        <begin position="518"/>
        <end position="529"/>
    </location>
</feature>
<name>A0A9K3JJ68_HELAN</name>